<evidence type="ECO:0000313" key="7">
    <source>
        <dbReference type="EMBL" id="XBH13999.1"/>
    </source>
</evidence>
<accession>A0AAU7D836</accession>
<name>A0AAU7D836_9BACT</name>
<evidence type="ECO:0000256" key="2">
    <source>
        <dbReference type="ARBA" id="ARBA00022692"/>
    </source>
</evidence>
<dbReference type="RefSeq" id="WP_348268076.1">
    <property type="nucleotide sequence ID" value="NZ_CP121194.1"/>
</dbReference>
<dbReference type="KEGG" id="epl:P4G45_02250"/>
<evidence type="ECO:0000256" key="5">
    <source>
        <dbReference type="SAM" id="Phobius"/>
    </source>
</evidence>
<evidence type="ECO:0000256" key="3">
    <source>
        <dbReference type="ARBA" id="ARBA00022989"/>
    </source>
</evidence>
<keyword evidence="2 5" id="KW-0812">Transmembrane</keyword>
<dbReference type="GO" id="GO:0016020">
    <property type="term" value="C:membrane"/>
    <property type="evidence" value="ECO:0007669"/>
    <property type="project" value="UniProtKB-SubCell"/>
</dbReference>
<evidence type="ECO:0000313" key="6">
    <source>
        <dbReference type="EMBL" id="XBH10570.1"/>
    </source>
</evidence>
<dbReference type="InterPro" id="IPR036259">
    <property type="entry name" value="MFS_trans_sf"/>
</dbReference>
<dbReference type="EMBL" id="CP121194">
    <property type="protein sequence ID" value="XBH10570.1"/>
    <property type="molecule type" value="Genomic_DNA"/>
</dbReference>
<comment type="subcellular location">
    <subcellularLocation>
        <location evidence="1">Membrane</location>
    </subcellularLocation>
</comment>
<dbReference type="InterPro" id="IPR005828">
    <property type="entry name" value="MFS_sugar_transport-like"/>
</dbReference>
<evidence type="ECO:0000256" key="1">
    <source>
        <dbReference type="ARBA" id="ARBA00004370"/>
    </source>
</evidence>
<feature type="transmembrane region" description="Helical" evidence="5">
    <location>
        <begin position="12"/>
        <end position="29"/>
    </location>
</feature>
<organism evidence="7">
    <name type="scientific">Edaphobacter paludis</name>
    <dbReference type="NCBI Taxonomy" id="3035702"/>
    <lineage>
        <taxon>Bacteria</taxon>
        <taxon>Pseudomonadati</taxon>
        <taxon>Acidobacteriota</taxon>
        <taxon>Terriglobia</taxon>
        <taxon>Terriglobales</taxon>
        <taxon>Acidobacteriaceae</taxon>
        <taxon>Edaphobacter</taxon>
    </lineage>
</organism>
<keyword evidence="3 5" id="KW-1133">Transmembrane helix</keyword>
<protein>
    <submittedName>
        <fullName evidence="7">MFS transporter</fullName>
    </submittedName>
</protein>
<feature type="transmembrane region" description="Helical" evidence="5">
    <location>
        <begin position="41"/>
        <end position="59"/>
    </location>
</feature>
<dbReference type="EMBL" id="CP121195">
    <property type="protein sequence ID" value="XBH13999.1"/>
    <property type="molecule type" value="Genomic_DNA"/>
</dbReference>
<keyword evidence="4 5" id="KW-0472">Membrane</keyword>
<accession>A0AAU7CZ57</accession>
<dbReference type="Pfam" id="PF00083">
    <property type="entry name" value="Sugar_tr"/>
    <property type="match status" value="1"/>
</dbReference>
<reference evidence="7" key="1">
    <citation type="submission" date="2023-03" db="EMBL/GenBank/DDBJ databases">
        <title>Edaphobacter sp.</title>
        <authorList>
            <person name="Huber K.J."/>
            <person name="Papendorf J."/>
            <person name="Pilke C."/>
            <person name="Bunk B."/>
            <person name="Sproeer C."/>
            <person name="Pester M."/>
        </authorList>
    </citation>
    <scope>NUCLEOTIDE SEQUENCE</scope>
    <source>
        <strain evidence="6">DSM 109919</strain>
        <strain evidence="7">DSM 109920</strain>
    </source>
</reference>
<dbReference type="AlphaFoldDB" id="A0AAU7D836"/>
<evidence type="ECO:0000256" key="4">
    <source>
        <dbReference type="ARBA" id="ARBA00023136"/>
    </source>
</evidence>
<dbReference type="GO" id="GO:0022857">
    <property type="term" value="F:transmembrane transporter activity"/>
    <property type="evidence" value="ECO:0007669"/>
    <property type="project" value="InterPro"/>
</dbReference>
<sequence>MVSERSAWDQTYIFWIQVTLAPITSVLIAEIYPNGVRSRGISVSISALWVASFLLTYTFPIF</sequence>
<proteinExistence type="predicted"/>
<dbReference type="Gene3D" id="1.20.1250.20">
    <property type="entry name" value="MFS general substrate transporter like domains"/>
    <property type="match status" value="1"/>
</dbReference>
<gene>
    <name evidence="6" type="ORF">P4G45_02250</name>
    <name evidence="7" type="ORF">P8936_02220</name>
</gene>